<dbReference type="EMBL" id="BAAAKW010000017">
    <property type="protein sequence ID" value="GAA1210866.1"/>
    <property type="molecule type" value="Genomic_DNA"/>
</dbReference>
<sequence>MLEPDSRAALTEQLRPPSGYELVHAVGTTFTLDLTSALAVPLSFAGHQVRESDDPIAILDAVRRASDRIDIFAQAGHIVVPRQASDLVAFLEPMVHPVALRRPGALFHPKVWILEYARGQHRSYRMLCSSRNITSDRSWDLVVRLDGNEGDETREQNEPLSDLVRTLPSLAVTPLAPERRERIEGLAERISNVSWELPADIRELNFHALGIGRPLTIDFAGQRHLVISPFLSDDGLANITASRKEKVKVISRAESFDRLKPETLKFIEPHVLDDAVRDSDEIEEDPLIGLHAKAYFLDRFTGSRAIIGSANATQAAFGGNVEFLIEMVGPKPRVGVRAVFGEDSELRKLTIPYETSGGVQETETEKADRALDDAIRSLATIRLRNTVRLEETDKYSIDVEAVTTAKTIAEIETEVQLLTRPGNSHSLPLQGGPPVVFTGLDLTEITPFVIIHAVDARGERRSTVVNAELIGDVAHRRDAVLARQIDTPEKFLRFLQLMLSLGGSASAQFSLGNSGGFGSWSSDGAGVFETLVRSLAVNPEGLDDLARLVERMRGEASAGSLPTGFDEVWEPVWRARLAQKGEMA</sequence>
<dbReference type="RefSeq" id="WP_343923285.1">
    <property type="nucleotide sequence ID" value="NZ_BAAAKW010000017.1"/>
</dbReference>
<comment type="caution">
    <text evidence="1">The sequence shown here is derived from an EMBL/GenBank/DDBJ whole genome shotgun (WGS) entry which is preliminary data.</text>
</comment>
<dbReference type="Gene3D" id="3.30.870.10">
    <property type="entry name" value="Endonuclease Chain A"/>
    <property type="match status" value="1"/>
</dbReference>
<keyword evidence="2" id="KW-1185">Reference proteome</keyword>
<dbReference type="CDD" id="cd09176">
    <property type="entry name" value="PLDc_unchar6"/>
    <property type="match status" value="1"/>
</dbReference>
<evidence type="ECO:0000313" key="1">
    <source>
        <dbReference type="EMBL" id="GAA1210866.1"/>
    </source>
</evidence>
<gene>
    <name evidence="1" type="ORF">GCM10009655_07420</name>
</gene>
<organism evidence="1 2">
    <name type="scientific">Rhodoglobus aureus</name>
    <dbReference type="NCBI Taxonomy" id="191497"/>
    <lineage>
        <taxon>Bacteria</taxon>
        <taxon>Bacillati</taxon>
        <taxon>Actinomycetota</taxon>
        <taxon>Actinomycetes</taxon>
        <taxon>Micrococcales</taxon>
        <taxon>Microbacteriaceae</taxon>
        <taxon>Rhodoglobus</taxon>
    </lineage>
</organism>
<protein>
    <submittedName>
        <fullName evidence="1">Phospholipase D family protein</fullName>
    </submittedName>
</protein>
<dbReference type="InterPro" id="IPR059166">
    <property type="entry name" value="PLD-like_cat"/>
</dbReference>
<name>A0ABP4G2B9_9MICO</name>
<proteinExistence type="predicted"/>
<reference evidence="2" key="1">
    <citation type="journal article" date="2019" name="Int. J. Syst. Evol. Microbiol.">
        <title>The Global Catalogue of Microorganisms (GCM) 10K type strain sequencing project: providing services to taxonomists for standard genome sequencing and annotation.</title>
        <authorList>
            <consortium name="The Broad Institute Genomics Platform"/>
            <consortium name="The Broad Institute Genome Sequencing Center for Infectious Disease"/>
            <person name="Wu L."/>
            <person name="Ma J."/>
        </authorList>
    </citation>
    <scope>NUCLEOTIDE SEQUENCE [LARGE SCALE GENOMIC DNA]</scope>
    <source>
        <strain evidence="2">JCM 12762</strain>
    </source>
</reference>
<accession>A0ABP4G2B9</accession>
<dbReference type="Proteomes" id="UP001500943">
    <property type="component" value="Unassembled WGS sequence"/>
</dbReference>
<evidence type="ECO:0000313" key="2">
    <source>
        <dbReference type="Proteomes" id="UP001500943"/>
    </source>
</evidence>